<feature type="region of interest" description="Disordered" evidence="4">
    <location>
        <begin position="445"/>
        <end position="492"/>
    </location>
</feature>
<dbReference type="GO" id="GO:0003796">
    <property type="term" value="F:lysozyme activity"/>
    <property type="evidence" value="ECO:0007669"/>
    <property type="project" value="UniProtKB-EC"/>
</dbReference>
<protein>
    <recommendedName>
        <fullName evidence="3">Lysozyme</fullName>
        <ecNumber evidence="3">3.2.1.17</ecNumber>
    </recommendedName>
</protein>
<dbReference type="GO" id="GO:0009253">
    <property type="term" value="P:peptidoglycan catabolic process"/>
    <property type="evidence" value="ECO:0007669"/>
    <property type="project" value="InterPro"/>
</dbReference>
<evidence type="ECO:0000256" key="2">
    <source>
        <dbReference type="ARBA" id="ARBA00022638"/>
    </source>
</evidence>
<evidence type="ECO:0000256" key="3">
    <source>
        <dbReference type="RuleBase" id="RU003788"/>
    </source>
</evidence>
<proteinExistence type="inferred from homology"/>
<dbReference type="EMBL" id="LR798191">
    <property type="protein sequence ID" value="CAB5079526.1"/>
    <property type="molecule type" value="Genomic_DNA"/>
</dbReference>
<dbReference type="Pfam" id="PF00959">
    <property type="entry name" value="Phage_lysozyme"/>
    <property type="match status" value="1"/>
</dbReference>
<dbReference type="InterPro" id="IPR002196">
    <property type="entry name" value="Glyco_hydro_24"/>
</dbReference>
<dbReference type="InterPro" id="IPR023347">
    <property type="entry name" value="Lysozyme_dom_sf"/>
</dbReference>
<evidence type="ECO:0000256" key="1">
    <source>
        <dbReference type="ARBA" id="ARBA00022529"/>
    </source>
</evidence>
<dbReference type="GO" id="GO:0042742">
    <property type="term" value="P:defense response to bacterium"/>
    <property type="evidence" value="ECO:0007669"/>
    <property type="project" value="UniProtKB-KW"/>
</dbReference>
<reference evidence="5" key="1">
    <citation type="submission" date="2020-05" db="EMBL/GenBank/DDBJ databases">
        <authorList>
            <person name="Chiriac C."/>
            <person name="Salcher M."/>
            <person name="Ghai R."/>
            <person name="Kavagutti S V."/>
        </authorList>
    </citation>
    <scope>NUCLEOTIDE SEQUENCE</scope>
</reference>
<keyword evidence="3" id="KW-0378">Hydrolase</keyword>
<keyword evidence="3" id="KW-0326">Glycosidase</keyword>
<keyword evidence="2 3" id="KW-0081">Bacteriolytic enzyme</keyword>
<organism evidence="5">
    <name type="scientific">uncultured Caudovirales phage</name>
    <dbReference type="NCBI Taxonomy" id="2100421"/>
    <lineage>
        <taxon>Viruses</taxon>
        <taxon>Duplodnaviria</taxon>
        <taxon>Heunggongvirae</taxon>
        <taxon>Uroviricota</taxon>
        <taxon>Caudoviricetes</taxon>
        <taxon>Peduoviridae</taxon>
        <taxon>Maltschvirus</taxon>
        <taxon>Maltschvirus maltsch</taxon>
    </lineage>
</organism>
<gene>
    <name evidence="5" type="ORF">UFOVP143_3</name>
</gene>
<accession>A0A6J7VKS1</accession>
<dbReference type="EC" id="3.2.1.17" evidence="3"/>
<evidence type="ECO:0000313" key="5">
    <source>
        <dbReference type="EMBL" id="CAB5079526.1"/>
    </source>
</evidence>
<dbReference type="Gene3D" id="1.10.530.40">
    <property type="match status" value="1"/>
</dbReference>
<name>A0A6J7VKS1_9CAUD</name>
<dbReference type="InterPro" id="IPR023346">
    <property type="entry name" value="Lysozyme-like_dom_sf"/>
</dbReference>
<dbReference type="GO" id="GO:0016998">
    <property type="term" value="P:cell wall macromolecule catabolic process"/>
    <property type="evidence" value="ECO:0007669"/>
    <property type="project" value="InterPro"/>
</dbReference>
<comment type="similarity">
    <text evidence="3">Belongs to the glycosyl hydrolase 24 family.</text>
</comment>
<keyword evidence="1 3" id="KW-0929">Antimicrobial</keyword>
<comment type="catalytic activity">
    <reaction evidence="3">
        <text>Hydrolysis of (1-&gt;4)-beta-linkages between N-acetylmuramic acid and N-acetyl-D-glucosamine residues in a peptidoglycan and between N-acetyl-D-glucosamine residues in chitodextrins.</text>
        <dbReference type="EC" id="3.2.1.17"/>
    </reaction>
</comment>
<dbReference type="GO" id="GO:0031640">
    <property type="term" value="P:killing of cells of another organism"/>
    <property type="evidence" value="ECO:0007669"/>
    <property type="project" value="UniProtKB-KW"/>
</dbReference>
<sequence>MVQIPQYVQQVGLDAPSRSIPNVIAPSDGGIGNALQNLGGTITNVAEHIQARNDQKAAFDAKVGYDTFTEKVGQAQVEAERNAPADGTGLHDNLLTTRSKLAGEFLGTITNPELRAKYQTILNTSDAEHWSNEGANAEWKIGNKYSTDQVNTMWTKRGQGIAANPASVKSYVDDMVATVDKAPNLTPAQREEIKQNIREQGPKIAVEALKDQDPEALYYATGHGTDEQRIGFLTKRAVAALPGVDSTKIQAAIKKNGGDVAGALGELADETGVKEQDKAAFIEKGLTGMGTARLVSGKAGVVHKSGDGGSATGLISSFEGLRLKPYWDVNHYRVGFGSDTVTLADGTVQKVTKDTRITAEDAMRDLNRRKNETQAQVASQIGPGWDSLPEGAKAALTSVAYNYGTLPKSVAAAASSGDPNAVSKAILGLSSDNGGVNAKRRAREARVAAGEEAPHGGNVQIADASGTGGLSANDAGPQYADGVPGEAAPPRSGFISSALSDLPASDFLDAQHTGASAYAKSAQAQLAQDTADKILATVGATDKGAGDSAAAYKMLDSISDASVRKDVATLIDSHFTRWTRVEADQAKQNYAKAYADVNTAMANNDAAGAMALVTKSNLPPNEQEQLKARIAKGPVPFDDPAAEHELTAQLLKDPTAFANIDLIKHYGNKLTDATLQSFGAKQDTINNKVEADASKGKADAKAWQASLIATGKTANPIIEDNLKAIGINDSGANAKPADIQHANLVRSMTMKEIEKLQTKLGREPSLSEIQDTVDAVMKTYPRFKPVEASTLGSLTGGWLGRAADTDVSMPEVLKSFDDAKQDPQMAADALRKAGKPVNPATLQQALDDYLAVHK</sequence>
<dbReference type="SUPFAM" id="SSF53955">
    <property type="entry name" value="Lysozyme-like"/>
    <property type="match status" value="1"/>
</dbReference>
<evidence type="ECO:0000256" key="4">
    <source>
        <dbReference type="SAM" id="MobiDB-lite"/>
    </source>
</evidence>